<comment type="similarity">
    <text evidence="7">Belongs to the FtsL family.</text>
</comment>
<dbReference type="GO" id="GO:0005886">
    <property type="term" value="C:plasma membrane"/>
    <property type="evidence" value="ECO:0007669"/>
    <property type="project" value="UniProtKB-SubCell"/>
</dbReference>
<evidence type="ECO:0000313" key="10">
    <source>
        <dbReference type="EMBL" id="MTH52631.1"/>
    </source>
</evidence>
<reference evidence="10 11" key="1">
    <citation type="journal article" date="2017" name="Int. J. Syst. Evol. Microbiol.">
        <title>Bacillus mangrovi sp. nov., isolated from a sediment sample from a mangrove forest.</title>
        <authorList>
            <person name="Gupta V."/>
            <person name="Singh P.K."/>
            <person name="Korpole S."/>
            <person name="Tanuku N.R.S."/>
            <person name="Pinnaka A.K."/>
        </authorList>
    </citation>
    <scope>NUCLEOTIDE SEQUENCE [LARGE SCALE GENOMIC DNA]</scope>
    <source>
        <strain evidence="10 11">KCTC 33872</strain>
    </source>
</reference>
<evidence type="ECO:0000256" key="3">
    <source>
        <dbReference type="ARBA" id="ARBA00022692"/>
    </source>
</evidence>
<evidence type="ECO:0000313" key="11">
    <source>
        <dbReference type="Proteomes" id="UP000434639"/>
    </source>
</evidence>
<evidence type="ECO:0000256" key="8">
    <source>
        <dbReference type="NCBIfam" id="TIGR02209"/>
    </source>
</evidence>
<comment type="function">
    <text evidence="7">Essential cell division protein.</text>
</comment>
<gene>
    <name evidence="7 10" type="primary">ftsL</name>
    <name evidence="10" type="ORF">GKZ89_04360</name>
</gene>
<dbReference type="EMBL" id="WMIB01000002">
    <property type="protein sequence ID" value="MTH52631.1"/>
    <property type="molecule type" value="Genomic_DNA"/>
</dbReference>
<dbReference type="InterPro" id="IPR007060">
    <property type="entry name" value="FtsL/DivIC"/>
</dbReference>
<accession>A0A7X2S3M0</accession>
<sequence length="122" mass="13545">MSNLAVKVNQRAQEKTKQQPQSQPQTAPVKRRLPITLGERVLAVLFVLGLAAASFQLIANSVAAYQSSMEIQKLEQQVDAQSRTNADLQVQVKELSNYDTILKKAKENGLKLDKNNVKAIQE</sequence>
<dbReference type="Pfam" id="PF04977">
    <property type="entry name" value="DivIC"/>
    <property type="match status" value="1"/>
</dbReference>
<keyword evidence="11" id="KW-1185">Reference proteome</keyword>
<keyword evidence="6 7" id="KW-0131">Cell cycle</keyword>
<protein>
    <recommendedName>
        <fullName evidence="7 8">Cell division protein FtsL</fullName>
    </recommendedName>
</protein>
<dbReference type="OrthoDB" id="14664at2"/>
<dbReference type="HAMAP" id="MF_00910">
    <property type="entry name" value="FtsL"/>
    <property type="match status" value="1"/>
</dbReference>
<keyword evidence="5 7" id="KW-0472">Membrane</keyword>
<evidence type="ECO:0000256" key="7">
    <source>
        <dbReference type="HAMAP-Rule" id="MF_00910"/>
    </source>
</evidence>
<feature type="transmembrane region" description="Helical" evidence="7">
    <location>
        <begin position="41"/>
        <end position="65"/>
    </location>
</feature>
<evidence type="ECO:0000256" key="5">
    <source>
        <dbReference type="ARBA" id="ARBA00023136"/>
    </source>
</evidence>
<comment type="caution">
    <text evidence="10">The sequence shown here is derived from an EMBL/GenBank/DDBJ whole genome shotgun (WGS) entry which is preliminary data.</text>
</comment>
<dbReference type="GO" id="GO:0043093">
    <property type="term" value="P:FtsZ-dependent cytokinesis"/>
    <property type="evidence" value="ECO:0007669"/>
    <property type="project" value="UniProtKB-UniRule"/>
</dbReference>
<dbReference type="RefSeq" id="WP_155111179.1">
    <property type="nucleotide sequence ID" value="NZ_WMIB01000002.1"/>
</dbReference>
<evidence type="ECO:0000256" key="9">
    <source>
        <dbReference type="SAM" id="MobiDB-lite"/>
    </source>
</evidence>
<dbReference type="GO" id="GO:0032153">
    <property type="term" value="C:cell division site"/>
    <property type="evidence" value="ECO:0007669"/>
    <property type="project" value="UniProtKB-UniRule"/>
</dbReference>
<keyword evidence="4 7" id="KW-1133">Transmembrane helix</keyword>
<feature type="region of interest" description="Disordered" evidence="9">
    <location>
        <begin position="1"/>
        <end position="31"/>
    </location>
</feature>
<evidence type="ECO:0000256" key="2">
    <source>
        <dbReference type="ARBA" id="ARBA00022618"/>
    </source>
</evidence>
<organism evidence="10 11">
    <name type="scientific">Metabacillus mangrovi</name>
    <dbReference type="NCBI Taxonomy" id="1491830"/>
    <lineage>
        <taxon>Bacteria</taxon>
        <taxon>Bacillati</taxon>
        <taxon>Bacillota</taxon>
        <taxon>Bacilli</taxon>
        <taxon>Bacillales</taxon>
        <taxon>Bacillaceae</taxon>
        <taxon>Metabacillus</taxon>
    </lineage>
</organism>
<keyword evidence="2 7" id="KW-0132">Cell division</keyword>
<dbReference type="Proteomes" id="UP000434639">
    <property type="component" value="Unassembled WGS sequence"/>
</dbReference>
<name>A0A7X2S3M0_9BACI</name>
<dbReference type="NCBIfam" id="TIGR02209">
    <property type="entry name" value="ftsL_broad"/>
    <property type="match status" value="1"/>
</dbReference>
<dbReference type="AlphaFoldDB" id="A0A7X2S3M0"/>
<keyword evidence="3 7" id="KW-0812">Transmembrane</keyword>
<keyword evidence="1 7" id="KW-1003">Cell membrane</keyword>
<evidence type="ECO:0000256" key="6">
    <source>
        <dbReference type="ARBA" id="ARBA00023306"/>
    </source>
</evidence>
<comment type="subcellular location">
    <subcellularLocation>
        <location evidence="7">Cell membrane</location>
        <topology evidence="7">Single-pass type II membrane protein</topology>
    </subcellularLocation>
    <text evidence="7">Localizes to the division septum where it forms a ring structure.</text>
</comment>
<proteinExistence type="inferred from homology"/>
<evidence type="ECO:0000256" key="4">
    <source>
        <dbReference type="ARBA" id="ARBA00022989"/>
    </source>
</evidence>
<dbReference type="InterPro" id="IPR011922">
    <property type="entry name" value="Cell_div_FtsL"/>
</dbReference>
<evidence type="ECO:0000256" key="1">
    <source>
        <dbReference type="ARBA" id="ARBA00022475"/>
    </source>
</evidence>